<protein>
    <submittedName>
        <fullName evidence="2">Uncharacterized protein</fullName>
    </submittedName>
</protein>
<feature type="region of interest" description="Disordered" evidence="1">
    <location>
        <begin position="334"/>
        <end position="362"/>
    </location>
</feature>
<dbReference type="Proteomes" id="UP001362999">
    <property type="component" value="Unassembled WGS sequence"/>
</dbReference>
<feature type="compositionally biased region" description="Basic residues" evidence="1">
    <location>
        <begin position="39"/>
        <end position="58"/>
    </location>
</feature>
<keyword evidence="3" id="KW-1185">Reference proteome</keyword>
<feature type="compositionally biased region" description="Basic residues" evidence="1">
    <location>
        <begin position="1"/>
        <end position="13"/>
    </location>
</feature>
<proteinExistence type="predicted"/>
<gene>
    <name evidence="2" type="ORF">R3P38DRAFT_3274706</name>
</gene>
<feature type="compositionally biased region" description="Acidic residues" evidence="1">
    <location>
        <begin position="446"/>
        <end position="471"/>
    </location>
</feature>
<name>A0AAW0AZ65_9AGAR</name>
<feature type="region of interest" description="Disordered" evidence="1">
    <location>
        <begin position="1"/>
        <end position="71"/>
    </location>
</feature>
<dbReference type="AlphaFoldDB" id="A0AAW0AZ65"/>
<evidence type="ECO:0000256" key="1">
    <source>
        <dbReference type="SAM" id="MobiDB-lite"/>
    </source>
</evidence>
<accession>A0AAW0AZ65</accession>
<organism evidence="2 3">
    <name type="scientific">Favolaschia claudopus</name>
    <dbReference type="NCBI Taxonomy" id="2862362"/>
    <lineage>
        <taxon>Eukaryota</taxon>
        <taxon>Fungi</taxon>
        <taxon>Dikarya</taxon>
        <taxon>Basidiomycota</taxon>
        <taxon>Agaricomycotina</taxon>
        <taxon>Agaricomycetes</taxon>
        <taxon>Agaricomycetidae</taxon>
        <taxon>Agaricales</taxon>
        <taxon>Marasmiineae</taxon>
        <taxon>Mycenaceae</taxon>
        <taxon>Favolaschia</taxon>
    </lineage>
</organism>
<feature type="compositionally biased region" description="Low complexity" evidence="1">
    <location>
        <begin position="14"/>
        <end position="23"/>
    </location>
</feature>
<sequence>MSGKHPSSKRRRSNSSANEPSSRSQKKSRGSGSASTSRSKGKGKGKGKGTGKKKGYRMAKKEVKDKQATGTQGAIRLHCRIMWGLFAQNSIPPPVLPATMAAFNARFSRDDDVDISAHIEDLVENAMPAGEKALAAVVDVQTKALLGRGQIALDTRRMEETHLQLIFNTIARAGLDRWAPDLFGPPESSYNVLHKQIALSTFQSVAKSFGYTHMKVNLNNLLSFNLLSKLYDSFVYNYMTEIARKEATSQGRVGREQMKAVVRNRRVTLADSRSQYLRNQGYRSELVQLAEDPDAHSDDELIPNVSPAKYAIYDKPGRSSLLCGLFRYADGQAKSHDQRSGVREMRTREEPNPSAGPSPWFKRHPENVPIDYFTPDYWNQELTVREKVEYMNNGIVLPLEAHCHSLDSITKWKSLSTDEFMKKFGNDKLALYNMPTEDELARLAEMDEEDEEDEVDEDLMDEDDESGSGSD</sequence>
<dbReference type="EMBL" id="JAWWNJ010000047">
    <property type="protein sequence ID" value="KAK7017570.1"/>
    <property type="molecule type" value="Genomic_DNA"/>
</dbReference>
<reference evidence="2 3" key="1">
    <citation type="journal article" date="2024" name="J Genomics">
        <title>Draft genome sequencing and assembly of Favolaschia claudopus CIRM-BRFM 2984 isolated from oak limbs.</title>
        <authorList>
            <person name="Navarro D."/>
            <person name="Drula E."/>
            <person name="Chaduli D."/>
            <person name="Cazenave R."/>
            <person name="Ahrendt S."/>
            <person name="Wang J."/>
            <person name="Lipzen A."/>
            <person name="Daum C."/>
            <person name="Barry K."/>
            <person name="Grigoriev I.V."/>
            <person name="Favel A."/>
            <person name="Rosso M.N."/>
            <person name="Martin F."/>
        </authorList>
    </citation>
    <scope>NUCLEOTIDE SEQUENCE [LARGE SCALE GENOMIC DNA]</scope>
    <source>
        <strain evidence="2 3">CIRM-BRFM 2984</strain>
    </source>
</reference>
<feature type="region of interest" description="Disordered" evidence="1">
    <location>
        <begin position="444"/>
        <end position="471"/>
    </location>
</feature>
<feature type="compositionally biased region" description="Basic and acidic residues" evidence="1">
    <location>
        <begin position="334"/>
        <end position="351"/>
    </location>
</feature>
<evidence type="ECO:0000313" key="3">
    <source>
        <dbReference type="Proteomes" id="UP001362999"/>
    </source>
</evidence>
<evidence type="ECO:0000313" key="2">
    <source>
        <dbReference type="EMBL" id="KAK7017570.1"/>
    </source>
</evidence>
<comment type="caution">
    <text evidence="2">The sequence shown here is derived from an EMBL/GenBank/DDBJ whole genome shotgun (WGS) entry which is preliminary data.</text>
</comment>